<protein>
    <submittedName>
        <fullName evidence="2">Uncharacterized protein</fullName>
    </submittedName>
</protein>
<reference evidence="2" key="2">
    <citation type="journal article" date="2015" name="Data Brief">
        <title>Shoot transcriptome of the giant reed, Arundo donax.</title>
        <authorList>
            <person name="Barrero R.A."/>
            <person name="Guerrero F.D."/>
            <person name="Moolhuijzen P."/>
            <person name="Goolsby J.A."/>
            <person name="Tidwell J."/>
            <person name="Bellgard S.E."/>
            <person name="Bellgard M.I."/>
        </authorList>
    </citation>
    <scope>NUCLEOTIDE SEQUENCE</scope>
    <source>
        <tissue evidence="2">Shoot tissue taken approximately 20 cm above the soil surface</tissue>
    </source>
</reference>
<reference evidence="2" key="1">
    <citation type="submission" date="2014-09" db="EMBL/GenBank/DDBJ databases">
        <authorList>
            <person name="Magalhaes I.L.F."/>
            <person name="Oliveira U."/>
            <person name="Santos F.R."/>
            <person name="Vidigal T.H.D.A."/>
            <person name="Brescovit A.D."/>
            <person name="Santos A.J."/>
        </authorList>
    </citation>
    <scope>NUCLEOTIDE SEQUENCE</scope>
    <source>
        <tissue evidence="2">Shoot tissue taken approximately 20 cm above the soil surface</tissue>
    </source>
</reference>
<dbReference type="AlphaFoldDB" id="A0A0A9BWT8"/>
<name>A0A0A9BWT8_ARUDO</name>
<accession>A0A0A9BWT8</accession>
<evidence type="ECO:0000256" key="1">
    <source>
        <dbReference type="SAM" id="MobiDB-lite"/>
    </source>
</evidence>
<evidence type="ECO:0000313" key="2">
    <source>
        <dbReference type="EMBL" id="JAD65595.1"/>
    </source>
</evidence>
<organism evidence="2">
    <name type="scientific">Arundo donax</name>
    <name type="common">Giant reed</name>
    <name type="synonym">Donax arundinaceus</name>
    <dbReference type="NCBI Taxonomy" id="35708"/>
    <lineage>
        <taxon>Eukaryota</taxon>
        <taxon>Viridiplantae</taxon>
        <taxon>Streptophyta</taxon>
        <taxon>Embryophyta</taxon>
        <taxon>Tracheophyta</taxon>
        <taxon>Spermatophyta</taxon>
        <taxon>Magnoliopsida</taxon>
        <taxon>Liliopsida</taxon>
        <taxon>Poales</taxon>
        <taxon>Poaceae</taxon>
        <taxon>PACMAD clade</taxon>
        <taxon>Arundinoideae</taxon>
        <taxon>Arundineae</taxon>
        <taxon>Arundo</taxon>
    </lineage>
</organism>
<sequence>MKRDVAAKEGLCGIAMEASYPVKTSPNPKVHAVEDDDMGQHDEL</sequence>
<feature type="region of interest" description="Disordered" evidence="1">
    <location>
        <begin position="20"/>
        <end position="44"/>
    </location>
</feature>
<dbReference type="EMBL" id="GBRH01232300">
    <property type="protein sequence ID" value="JAD65595.1"/>
    <property type="molecule type" value="Transcribed_RNA"/>
</dbReference>
<proteinExistence type="predicted"/>